<dbReference type="InterPro" id="IPR021924">
    <property type="entry name" value="DUF3537"/>
</dbReference>
<dbReference type="Pfam" id="PF05627">
    <property type="entry name" value="AvrRpt-cleavage"/>
    <property type="match status" value="2"/>
</dbReference>
<name>A0A4D6KQ32_VIGUN</name>
<evidence type="ECO:0000256" key="2">
    <source>
        <dbReference type="SAM" id="Phobius"/>
    </source>
</evidence>
<feature type="domain" description="RIN4 pathogenic type III effector avirulence factor Avr cleavage site" evidence="3">
    <location>
        <begin position="600"/>
        <end position="633"/>
    </location>
</feature>
<dbReference type="Proteomes" id="UP000501690">
    <property type="component" value="Linkage Group LG1"/>
</dbReference>
<reference evidence="4 5" key="1">
    <citation type="submission" date="2019-04" db="EMBL/GenBank/DDBJ databases">
        <title>An improved genome assembly and genetic linkage map for asparagus bean, Vigna unguiculata ssp. sesquipedialis.</title>
        <authorList>
            <person name="Xia Q."/>
            <person name="Zhang R."/>
            <person name="Dong Y."/>
        </authorList>
    </citation>
    <scope>NUCLEOTIDE SEQUENCE [LARGE SCALE GENOMIC DNA]</scope>
    <source>
        <tissue evidence="4">Leaf</tissue>
    </source>
</reference>
<dbReference type="EMBL" id="CP039345">
    <property type="protein sequence ID" value="QCD77189.1"/>
    <property type="molecule type" value="Genomic_DNA"/>
</dbReference>
<sequence length="678" mass="77058">MDDERGSFLPNNKDEHLLPLDGRTELKNFRSYLRWVYVDHSNVCKAGFSWSVFFTLAFVVPVLSHFLLDCPTCDQDHSRPYHIPVQISLSVFAALSFISISSWDRKYGFSKFLFLDKLGDESLKIQRGYSEQMQGTMKLIMRWGLPCFIAECGYKIWWYVSGVSQIPYYGNIYASSIILCAFELCSWLYRTSIFFLVCVLFRLICYLQILRLDEFARVFHRETEVGSILLEHLRLRRNLRIISHRFRVFILSSLLLVTASQLIFLLMVTRPHADVDIMKSGELAFVSITLVSGLFLLLRGATKITHKAHSVTGLAAKWHICATINSFDNIDGETPTTAQAISAQAIAANISWGSSDDEVGDEEDELDNTKLMPIYTQTISFHKRQALVTYLENNRAGITVFGFTLDRTWLHSIFGIQLALCLWLLNKTVETHTERSKITLLNKMPQHSHHVPKFGNWDSDNVPYTAYFEHARREKGRMTMMNPNDPIENPEAFNNKCMRVGVNMDDATAFGGYSHNGNSLENGRFVALGNHTQRHMRGRSRGSDGGSTTDFDESESQRSPRSNHKRNISKGGSSIKSFSSSSHTTNKSRNSSFNDPPNNRAPAIPKFGTWDVTNPNSGEGYTAIFNKIKEERQIKSTNITNTPPLHKSNIQNQYAGSFSWFSKYCCCGFQAKTNEGRI</sequence>
<organism evidence="4 5">
    <name type="scientific">Vigna unguiculata</name>
    <name type="common">Cowpea</name>
    <dbReference type="NCBI Taxonomy" id="3917"/>
    <lineage>
        <taxon>Eukaryota</taxon>
        <taxon>Viridiplantae</taxon>
        <taxon>Streptophyta</taxon>
        <taxon>Embryophyta</taxon>
        <taxon>Tracheophyta</taxon>
        <taxon>Spermatophyta</taxon>
        <taxon>Magnoliopsida</taxon>
        <taxon>eudicotyledons</taxon>
        <taxon>Gunneridae</taxon>
        <taxon>Pentapetalae</taxon>
        <taxon>rosids</taxon>
        <taxon>fabids</taxon>
        <taxon>Fabales</taxon>
        <taxon>Fabaceae</taxon>
        <taxon>Papilionoideae</taxon>
        <taxon>50 kb inversion clade</taxon>
        <taxon>NPAAA clade</taxon>
        <taxon>indigoferoid/millettioid clade</taxon>
        <taxon>Phaseoleae</taxon>
        <taxon>Vigna</taxon>
    </lineage>
</organism>
<keyword evidence="2" id="KW-1133">Transmembrane helix</keyword>
<keyword evidence="5" id="KW-1185">Reference proteome</keyword>
<dbReference type="PANTHER" id="PTHR31963">
    <property type="entry name" value="RAS GUANINE NUCLEOTIDE EXCHANGE FACTOR K"/>
    <property type="match status" value="1"/>
</dbReference>
<dbReference type="Pfam" id="PF12056">
    <property type="entry name" value="DUF3537"/>
    <property type="match status" value="1"/>
</dbReference>
<feature type="transmembrane region" description="Helical" evidence="2">
    <location>
        <begin position="83"/>
        <end position="103"/>
    </location>
</feature>
<keyword evidence="2" id="KW-0472">Membrane</keyword>
<dbReference type="AlphaFoldDB" id="A0A4D6KQ32"/>
<feature type="transmembrane region" description="Helical" evidence="2">
    <location>
        <begin position="172"/>
        <end position="201"/>
    </location>
</feature>
<feature type="transmembrane region" description="Helical" evidence="2">
    <location>
        <begin position="280"/>
        <end position="298"/>
    </location>
</feature>
<evidence type="ECO:0000313" key="4">
    <source>
        <dbReference type="EMBL" id="QCD77189.1"/>
    </source>
</evidence>
<gene>
    <name evidence="4" type="ORF">DEO72_LG1g811</name>
</gene>
<dbReference type="InterPro" id="IPR008700">
    <property type="entry name" value="TypeIII_avirulence_cleave"/>
</dbReference>
<feature type="region of interest" description="Disordered" evidence="1">
    <location>
        <begin position="533"/>
        <end position="612"/>
    </location>
</feature>
<keyword evidence="2" id="KW-0812">Transmembrane</keyword>
<feature type="transmembrane region" description="Helical" evidence="2">
    <location>
        <begin position="246"/>
        <end position="268"/>
    </location>
</feature>
<dbReference type="PANTHER" id="PTHR31963:SF17">
    <property type="entry name" value="PROTEIN, PUTATIVE (DUF3537)-RELATED"/>
    <property type="match status" value="1"/>
</dbReference>
<feature type="domain" description="RIN4 pathogenic type III effector avirulence factor Avr cleavage site" evidence="3">
    <location>
        <begin position="447"/>
        <end position="475"/>
    </location>
</feature>
<evidence type="ECO:0000256" key="1">
    <source>
        <dbReference type="SAM" id="MobiDB-lite"/>
    </source>
</evidence>
<evidence type="ECO:0000259" key="3">
    <source>
        <dbReference type="Pfam" id="PF05627"/>
    </source>
</evidence>
<accession>A0A4D6KQ32</accession>
<evidence type="ECO:0000313" key="5">
    <source>
        <dbReference type="Proteomes" id="UP000501690"/>
    </source>
</evidence>
<protein>
    <submittedName>
        <fullName evidence="4">RPM1-interacting protein 4</fullName>
    </submittedName>
</protein>
<feature type="compositionally biased region" description="Low complexity" evidence="1">
    <location>
        <begin position="569"/>
        <end position="592"/>
    </location>
</feature>
<feature type="transmembrane region" description="Helical" evidence="2">
    <location>
        <begin position="48"/>
        <end position="68"/>
    </location>
</feature>
<proteinExistence type="predicted"/>